<evidence type="ECO:0000256" key="7">
    <source>
        <dbReference type="SAM" id="SignalP"/>
    </source>
</evidence>
<dbReference type="Gene3D" id="2.90.10.10">
    <property type="entry name" value="Bulb-type lectin domain"/>
    <property type="match status" value="2"/>
</dbReference>
<evidence type="ECO:0000256" key="3">
    <source>
        <dbReference type="ARBA" id="ARBA00022729"/>
    </source>
</evidence>
<name>A0AAD8SZ37_LOLMU</name>
<dbReference type="PANTHER" id="PTHR47976:SF27">
    <property type="entry name" value="RECEPTOR-LIKE SERINE_THREONINE-PROTEIN KINASE"/>
    <property type="match status" value="1"/>
</dbReference>
<dbReference type="Proteomes" id="UP001231189">
    <property type="component" value="Unassembled WGS sequence"/>
</dbReference>
<dbReference type="InterPro" id="IPR051343">
    <property type="entry name" value="G-type_lectin_kinases/EP1-like"/>
</dbReference>
<gene>
    <name evidence="9" type="ORF">QYE76_054716</name>
</gene>
<dbReference type="EMBL" id="JAUUTY010000003">
    <property type="protein sequence ID" value="KAK1666557.1"/>
    <property type="molecule type" value="Genomic_DNA"/>
</dbReference>
<evidence type="ECO:0000256" key="2">
    <source>
        <dbReference type="ARBA" id="ARBA00012513"/>
    </source>
</evidence>
<evidence type="ECO:0000256" key="6">
    <source>
        <dbReference type="ARBA" id="ARBA00048679"/>
    </source>
</evidence>
<comment type="catalytic activity">
    <reaction evidence="6">
        <text>L-seryl-[protein] + ATP = O-phospho-L-seryl-[protein] + ADP + H(+)</text>
        <dbReference type="Rhea" id="RHEA:17989"/>
        <dbReference type="Rhea" id="RHEA-COMP:9863"/>
        <dbReference type="Rhea" id="RHEA-COMP:11604"/>
        <dbReference type="ChEBI" id="CHEBI:15378"/>
        <dbReference type="ChEBI" id="CHEBI:29999"/>
        <dbReference type="ChEBI" id="CHEBI:30616"/>
        <dbReference type="ChEBI" id="CHEBI:83421"/>
        <dbReference type="ChEBI" id="CHEBI:456216"/>
        <dbReference type="EC" id="2.7.11.1"/>
    </reaction>
</comment>
<comment type="subcellular location">
    <subcellularLocation>
        <location evidence="1">Membrane</location>
        <topology evidence="1">Single-pass type I membrane protein</topology>
    </subcellularLocation>
</comment>
<evidence type="ECO:0000313" key="9">
    <source>
        <dbReference type="EMBL" id="KAK1666557.1"/>
    </source>
</evidence>
<comment type="caution">
    <text evidence="9">The sequence shown here is derived from an EMBL/GenBank/DDBJ whole genome shotgun (WGS) entry which is preliminary data.</text>
</comment>
<dbReference type="PANTHER" id="PTHR47976">
    <property type="entry name" value="G-TYPE LECTIN S-RECEPTOR-LIKE SERINE/THREONINE-PROTEIN KINASE SD2-5"/>
    <property type="match status" value="1"/>
</dbReference>
<organism evidence="9 10">
    <name type="scientific">Lolium multiflorum</name>
    <name type="common">Italian ryegrass</name>
    <name type="synonym">Lolium perenne subsp. multiflorum</name>
    <dbReference type="NCBI Taxonomy" id="4521"/>
    <lineage>
        <taxon>Eukaryota</taxon>
        <taxon>Viridiplantae</taxon>
        <taxon>Streptophyta</taxon>
        <taxon>Embryophyta</taxon>
        <taxon>Tracheophyta</taxon>
        <taxon>Spermatophyta</taxon>
        <taxon>Magnoliopsida</taxon>
        <taxon>Liliopsida</taxon>
        <taxon>Poales</taxon>
        <taxon>Poaceae</taxon>
        <taxon>BOP clade</taxon>
        <taxon>Pooideae</taxon>
        <taxon>Poodae</taxon>
        <taxon>Poeae</taxon>
        <taxon>Poeae Chloroplast Group 2 (Poeae type)</taxon>
        <taxon>Loliodinae</taxon>
        <taxon>Loliinae</taxon>
        <taxon>Lolium</taxon>
    </lineage>
</organism>
<feature type="chain" id="PRO_5042182709" description="non-specific serine/threonine protein kinase" evidence="7">
    <location>
        <begin position="26"/>
        <end position="253"/>
    </location>
</feature>
<dbReference type="GO" id="GO:0016020">
    <property type="term" value="C:membrane"/>
    <property type="evidence" value="ECO:0007669"/>
    <property type="project" value="UniProtKB-SubCell"/>
</dbReference>
<evidence type="ECO:0000256" key="1">
    <source>
        <dbReference type="ARBA" id="ARBA00004479"/>
    </source>
</evidence>
<sequence length="253" mass="26747">MAATKSLHLLLYFAVAMLVPLYVSCAQTNITSGTFLLAAAGAGFPSPSGRFSFGFYATDGGLAVGVWLATAPNVTITWTANRNGTPDTGGSLRLTYDGRLIWIGASIQDRPIAVHARPAVVGAMLDDGNFVLYGADSSVVWSTFDESPTDTLLAGQELVPGAQLFSSVSGTNRATGKYRLTNQQNDGNLVLYPVGTANVAAAAYWDTGTFQIGFPEHGFSSGAGNYRSRIHRSLVRCDSEQGLGIPLSCYVYI</sequence>
<comment type="catalytic activity">
    <reaction evidence="5">
        <text>L-threonyl-[protein] + ATP = O-phospho-L-threonyl-[protein] + ADP + H(+)</text>
        <dbReference type="Rhea" id="RHEA:46608"/>
        <dbReference type="Rhea" id="RHEA-COMP:11060"/>
        <dbReference type="Rhea" id="RHEA-COMP:11605"/>
        <dbReference type="ChEBI" id="CHEBI:15378"/>
        <dbReference type="ChEBI" id="CHEBI:30013"/>
        <dbReference type="ChEBI" id="CHEBI:30616"/>
        <dbReference type="ChEBI" id="CHEBI:61977"/>
        <dbReference type="ChEBI" id="CHEBI:456216"/>
        <dbReference type="EC" id="2.7.11.1"/>
    </reaction>
</comment>
<proteinExistence type="predicted"/>
<dbReference type="GO" id="GO:0051707">
    <property type="term" value="P:response to other organism"/>
    <property type="evidence" value="ECO:0007669"/>
    <property type="project" value="UniProtKB-ARBA"/>
</dbReference>
<keyword evidence="4" id="KW-0675">Receptor</keyword>
<dbReference type="PROSITE" id="PS50927">
    <property type="entry name" value="BULB_LECTIN"/>
    <property type="match status" value="1"/>
</dbReference>
<protein>
    <recommendedName>
        <fullName evidence="2">non-specific serine/threonine protein kinase</fullName>
        <ecNumber evidence="2">2.7.11.1</ecNumber>
    </recommendedName>
</protein>
<keyword evidence="10" id="KW-1185">Reference proteome</keyword>
<reference evidence="9" key="1">
    <citation type="submission" date="2023-07" db="EMBL/GenBank/DDBJ databases">
        <title>A chromosome-level genome assembly of Lolium multiflorum.</title>
        <authorList>
            <person name="Chen Y."/>
            <person name="Copetti D."/>
            <person name="Kolliker R."/>
            <person name="Studer B."/>
        </authorList>
    </citation>
    <scope>NUCLEOTIDE SEQUENCE</scope>
    <source>
        <strain evidence="9">02402/16</strain>
        <tissue evidence="9">Leaf</tissue>
    </source>
</reference>
<evidence type="ECO:0000313" key="10">
    <source>
        <dbReference type="Proteomes" id="UP001231189"/>
    </source>
</evidence>
<accession>A0AAD8SZ37</accession>
<dbReference type="InterPro" id="IPR036426">
    <property type="entry name" value="Bulb-type_lectin_dom_sf"/>
</dbReference>
<dbReference type="SMART" id="SM00108">
    <property type="entry name" value="B_lectin"/>
    <property type="match status" value="1"/>
</dbReference>
<dbReference type="EC" id="2.7.11.1" evidence="2"/>
<evidence type="ECO:0000259" key="8">
    <source>
        <dbReference type="PROSITE" id="PS50927"/>
    </source>
</evidence>
<dbReference type="SUPFAM" id="SSF51110">
    <property type="entry name" value="alpha-D-mannose-specific plant lectins"/>
    <property type="match status" value="1"/>
</dbReference>
<feature type="signal peptide" evidence="7">
    <location>
        <begin position="1"/>
        <end position="25"/>
    </location>
</feature>
<evidence type="ECO:0000256" key="4">
    <source>
        <dbReference type="ARBA" id="ARBA00023170"/>
    </source>
</evidence>
<dbReference type="AlphaFoldDB" id="A0AAD8SZ37"/>
<keyword evidence="3 7" id="KW-0732">Signal</keyword>
<evidence type="ECO:0000256" key="5">
    <source>
        <dbReference type="ARBA" id="ARBA00047899"/>
    </source>
</evidence>
<dbReference type="InterPro" id="IPR001480">
    <property type="entry name" value="Bulb-type_lectin_dom"/>
</dbReference>
<feature type="domain" description="Bulb-type lectin" evidence="8">
    <location>
        <begin position="27"/>
        <end position="145"/>
    </location>
</feature>
<dbReference type="GO" id="GO:0004674">
    <property type="term" value="F:protein serine/threonine kinase activity"/>
    <property type="evidence" value="ECO:0007669"/>
    <property type="project" value="UniProtKB-EC"/>
</dbReference>